<feature type="transmembrane region" description="Helical" evidence="1">
    <location>
        <begin position="301"/>
        <end position="320"/>
    </location>
</feature>
<keyword evidence="1" id="KW-0812">Transmembrane</keyword>
<gene>
    <name evidence="3" type="ORF">BXYJ_LOCUS11085</name>
</gene>
<dbReference type="SUPFAM" id="SSF103481">
    <property type="entry name" value="Multidrug resistance efflux transporter EmrE"/>
    <property type="match status" value="1"/>
</dbReference>
<dbReference type="WBParaSite" id="BXY_0730800.1">
    <property type="protein sequence ID" value="BXY_0730800.1"/>
    <property type="gene ID" value="BXY_0730800"/>
</dbReference>
<feature type="transmembrane region" description="Helical" evidence="1">
    <location>
        <begin position="153"/>
        <end position="171"/>
    </location>
</feature>
<feature type="transmembrane region" description="Helical" evidence="1">
    <location>
        <begin position="246"/>
        <end position="263"/>
    </location>
</feature>
<evidence type="ECO:0000259" key="2">
    <source>
        <dbReference type="Pfam" id="PF00892"/>
    </source>
</evidence>
<dbReference type="InterPro" id="IPR026505">
    <property type="entry name" value="Solute_c_fam_35_mem_F3/F4"/>
</dbReference>
<feature type="transmembrane region" description="Helical" evidence="1">
    <location>
        <begin position="50"/>
        <end position="71"/>
    </location>
</feature>
<dbReference type="Proteomes" id="UP000659654">
    <property type="component" value="Unassembled WGS sequence"/>
</dbReference>
<dbReference type="Pfam" id="PF00892">
    <property type="entry name" value="EamA"/>
    <property type="match status" value="1"/>
</dbReference>
<evidence type="ECO:0000313" key="5">
    <source>
        <dbReference type="Proteomes" id="UP000659654"/>
    </source>
</evidence>
<dbReference type="AlphaFoldDB" id="A0A1I7S2S8"/>
<reference evidence="6" key="1">
    <citation type="submission" date="2016-11" db="UniProtKB">
        <authorList>
            <consortium name="WormBaseParasite"/>
        </authorList>
    </citation>
    <scope>IDENTIFICATION</scope>
</reference>
<dbReference type="eggNOG" id="KOG4314">
    <property type="taxonomic scope" value="Eukaryota"/>
</dbReference>
<name>A0A1I7S2S8_BURXY</name>
<evidence type="ECO:0000313" key="3">
    <source>
        <dbReference type="EMBL" id="CAD5230633.1"/>
    </source>
</evidence>
<dbReference type="Proteomes" id="UP000095284">
    <property type="component" value="Unplaced"/>
</dbReference>
<feature type="transmembrane region" description="Helical" evidence="1">
    <location>
        <begin position="177"/>
        <end position="199"/>
    </location>
</feature>
<protein>
    <submittedName>
        <fullName evidence="3">(pine wood nematode) hypothetical protein</fullName>
    </submittedName>
    <submittedName>
        <fullName evidence="6">EamA domain-containing protein</fullName>
    </submittedName>
</protein>
<feature type="transmembrane region" description="Helical" evidence="1">
    <location>
        <begin position="92"/>
        <end position="110"/>
    </location>
</feature>
<keyword evidence="5" id="KW-1185">Reference proteome</keyword>
<evidence type="ECO:0000313" key="6">
    <source>
        <dbReference type="WBParaSite" id="BXY_0730800.1"/>
    </source>
</evidence>
<dbReference type="PANTHER" id="PTHR19346:SF4">
    <property type="entry name" value="SUGAR PHOSPHATE TRANSPORTER DOMAIN-CONTAINING PROTEIN"/>
    <property type="match status" value="1"/>
</dbReference>
<accession>A0A1I7S2S8</accession>
<organism evidence="4 6">
    <name type="scientific">Bursaphelenchus xylophilus</name>
    <name type="common">Pinewood nematode worm</name>
    <name type="synonym">Aphelenchoides xylophilus</name>
    <dbReference type="NCBI Taxonomy" id="6326"/>
    <lineage>
        <taxon>Eukaryota</taxon>
        <taxon>Metazoa</taxon>
        <taxon>Ecdysozoa</taxon>
        <taxon>Nematoda</taxon>
        <taxon>Chromadorea</taxon>
        <taxon>Rhabditida</taxon>
        <taxon>Tylenchina</taxon>
        <taxon>Tylenchomorpha</taxon>
        <taxon>Aphelenchoidea</taxon>
        <taxon>Aphelenchoididae</taxon>
        <taxon>Bursaphelenchus</taxon>
    </lineage>
</organism>
<reference evidence="3" key="2">
    <citation type="submission" date="2020-09" db="EMBL/GenBank/DDBJ databases">
        <authorList>
            <person name="Kikuchi T."/>
        </authorList>
    </citation>
    <scope>NUCLEOTIDE SEQUENCE</scope>
    <source>
        <strain evidence="3">Ka4C1</strain>
    </source>
</reference>
<sequence>MVEVKAENTLLSIVVCLFVALSNTFSGQFAKEALTLDETKFFAPYWMTYLNTLLMIPLYPIFLAVKVLFTTAKATDINYDAMKILKNEKGKFYPIPVLIVASILIVYGWIAPNYIFAVSLKFISVSAAVSINSLNAAMVFVLSILWLKARFSWFKACGVVLSIAGVVLVSMDDEFTGSVTGVVLILLCASCIAIYNTSFKKIFGDLNLGQVLFFLTLLGLANLVFNSFTTYMLVKYDLDVLVWEAIPWKAVAGNLAMAALYNISVNMGIAILNPLVVSIGILLGIPISAAVDILFHGLDAGLTVLVGGILISIGFCLNTLPIDEWTRKKPVVIVA</sequence>
<evidence type="ECO:0000256" key="1">
    <source>
        <dbReference type="SAM" id="Phobius"/>
    </source>
</evidence>
<dbReference type="GO" id="GO:0016020">
    <property type="term" value="C:membrane"/>
    <property type="evidence" value="ECO:0007669"/>
    <property type="project" value="InterPro"/>
</dbReference>
<dbReference type="EMBL" id="CAJFCV020000005">
    <property type="protein sequence ID" value="CAG9121655.1"/>
    <property type="molecule type" value="Genomic_DNA"/>
</dbReference>
<proteinExistence type="predicted"/>
<dbReference type="OrthoDB" id="10062838at2759"/>
<dbReference type="PANTHER" id="PTHR19346">
    <property type="entry name" value="SUGAR PHOSPHATE TRANSPORTER DOMAIN-CONTAINING PROTEIN"/>
    <property type="match status" value="1"/>
</dbReference>
<feature type="transmembrane region" description="Helical" evidence="1">
    <location>
        <begin position="122"/>
        <end position="146"/>
    </location>
</feature>
<dbReference type="EMBL" id="CAJFDI010000005">
    <property type="protein sequence ID" value="CAD5230633.1"/>
    <property type="molecule type" value="Genomic_DNA"/>
</dbReference>
<dbReference type="InterPro" id="IPR037185">
    <property type="entry name" value="EmrE-like"/>
</dbReference>
<keyword evidence="1" id="KW-1133">Transmembrane helix</keyword>
<dbReference type="Proteomes" id="UP000582659">
    <property type="component" value="Unassembled WGS sequence"/>
</dbReference>
<feature type="transmembrane region" description="Helical" evidence="1">
    <location>
        <begin position="211"/>
        <end position="234"/>
    </location>
</feature>
<feature type="domain" description="EamA" evidence="2">
    <location>
        <begin position="13"/>
        <end position="171"/>
    </location>
</feature>
<keyword evidence="1" id="KW-0472">Membrane</keyword>
<evidence type="ECO:0000313" key="4">
    <source>
        <dbReference type="Proteomes" id="UP000095284"/>
    </source>
</evidence>
<feature type="transmembrane region" description="Helical" evidence="1">
    <location>
        <begin position="275"/>
        <end position="295"/>
    </location>
</feature>
<dbReference type="Gene3D" id="1.10.3730.20">
    <property type="match status" value="1"/>
</dbReference>
<dbReference type="InterPro" id="IPR000620">
    <property type="entry name" value="EamA_dom"/>
</dbReference>